<keyword evidence="2" id="KW-1185">Reference proteome</keyword>
<dbReference type="EMBL" id="NNRJ01000012">
    <property type="protein sequence ID" value="OYR21201.1"/>
    <property type="molecule type" value="Genomic_DNA"/>
</dbReference>
<dbReference type="AlphaFoldDB" id="A0A256G3H0"/>
<accession>A0A256G3H0</accession>
<reference evidence="1 2" key="1">
    <citation type="submission" date="2017-07" db="EMBL/GenBank/DDBJ databases">
        <title>Phylogenetic study on the rhizospheric bacterium Ochrobactrum sp. A44.</title>
        <authorList>
            <person name="Krzyzanowska D.M."/>
            <person name="Ossowicki A."/>
            <person name="Rajewska M."/>
            <person name="Maciag T."/>
            <person name="Kaczynski Z."/>
            <person name="Czerwicka M."/>
            <person name="Jafra S."/>
        </authorList>
    </citation>
    <scope>NUCLEOTIDE SEQUENCE [LARGE SCALE GENOMIC DNA]</scope>
    <source>
        <strain evidence="1 2">DSM 7216</strain>
    </source>
</reference>
<organism evidence="1 2">
    <name type="scientific">Brucella thiophenivorans</name>
    <dbReference type="NCBI Taxonomy" id="571255"/>
    <lineage>
        <taxon>Bacteria</taxon>
        <taxon>Pseudomonadati</taxon>
        <taxon>Pseudomonadota</taxon>
        <taxon>Alphaproteobacteria</taxon>
        <taxon>Hyphomicrobiales</taxon>
        <taxon>Brucellaceae</taxon>
        <taxon>Brucella/Ochrobactrum group</taxon>
        <taxon>Brucella</taxon>
    </lineage>
</organism>
<gene>
    <name evidence="1" type="ORF">CEV31_0822</name>
</gene>
<comment type="caution">
    <text evidence="1">The sequence shown here is derived from an EMBL/GenBank/DDBJ whole genome shotgun (WGS) entry which is preliminary data.</text>
</comment>
<evidence type="ECO:0000313" key="1">
    <source>
        <dbReference type="EMBL" id="OYR21201.1"/>
    </source>
</evidence>
<sequence length="38" mass="4445">MPFVSPLELILPRREFAILYTECHVAMRLKAFKAALRL</sequence>
<evidence type="ECO:0000313" key="2">
    <source>
        <dbReference type="Proteomes" id="UP000215590"/>
    </source>
</evidence>
<protein>
    <submittedName>
        <fullName evidence="1">Uncharacterized protein</fullName>
    </submittedName>
</protein>
<proteinExistence type="predicted"/>
<name>A0A256G3H0_9HYPH</name>
<dbReference type="Proteomes" id="UP000215590">
    <property type="component" value="Unassembled WGS sequence"/>
</dbReference>